<evidence type="ECO:0000256" key="5">
    <source>
        <dbReference type="ARBA" id="ARBA00023136"/>
    </source>
</evidence>
<feature type="transmembrane region" description="Helical" evidence="6">
    <location>
        <begin position="763"/>
        <end position="782"/>
    </location>
</feature>
<dbReference type="RefSeq" id="WP_079690121.1">
    <property type="nucleotide sequence ID" value="NZ_FUZU01000005.1"/>
</dbReference>
<dbReference type="GO" id="GO:0022857">
    <property type="term" value="F:transmembrane transporter activity"/>
    <property type="evidence" value="ECO:0007669"/>
    <property type="project" value="TreeGrafter"/>
</dbReference>
<evidence type="ECO:0000256" key="6">
    <source>
        <dbReference type="SAM" id="Phobius"/>
    </source>
</evidence>
<proteinExistence type="predicted"/>
<feature type="domain" description="ABC3 transporter permease C-terminal" evidence="7">
    <location>
        <begin position="292"/>
        <end position="407"/>
    </location>
</feature>
<reference evidence="9 10" key="1">
    <citation type="submission" date="2017-02" db="EMBL/GenBank/DDBJ databases">
        <authorList>
            <person name="Peterson S.W."/>
        </authorList>
    </citation>
    <scope>NUCLEOTIDE SEQUENCE [LARGE SCALE GENOMIC DNA]</scope>
    <source>
        <strain evidence="9 10">DSM 25262</strain>
    </source>
</reference>
<organism evidence="9 10">
    <name type="scientific">Ohtaekwangia koreensis</name>
    <dbReference type="NCBI Taxonomy" id="688867"/>
    <lineage>
        <taxon>Bacteria</taxon>
        <taxon>Pseudomonadati</taxon>
        <taxon>Bacteroidota</taxon>
        <taxon>Cytophagia</taxon>
        <taxon>Cytophagales</taxon>
        <taxon>Fulvivirgaceae</taxon>
        <taxon>Ohtaekwangia</taxon>
    </lineage>
</organism>
<feature type="domain" description="ABC3 transporter permease C-terminal" evidence="7">
    <location>
        <begin position="679"/>
        <end position="792"/>
    </location>
</feature>
<dbReference type="PANTHER" id="PTHR30572:SF18">
    <property type="entry name" value="ABC-TYPE MACROLIDE FAMILY EXPORT SYSTEM PERMEASE COMPONENT 2"/>
    <property type="match status" value="1"/>
</dbReference>
<dbReference type="GO" id="GO:0005886">
    <property type="term" value="C:plasma membrane"/>
    <property type="evidence" value="ECO:0007669"/>
    <property type="project" value="UniProtKB-SubCell"/>
</dbReference>
<comment type="subcellular location">
    <subcellularLocation>
        <location evidence="1">Cell membrane</location>
        <topology evidence="1">Multi-pass membrane protein</topology>
    </subcellularLocation>
</comment>
<dbReference type="PANTHER" id="PTHR30572">
    <property type="entry name" value="MEMBRANE COMPONENT OF TRANSPORTER-RELATED"/>
    <property type="match status" value="1"/>
</dbReference>
<evidence type="ECO:0000256" key="2">
    <source>
        <dbReference type="ARBA" id="ARBA00022475"/>
    </source>
</evidence>
<feature type="transmembrane region" description="Helical" evidence="6">
    <location>
        <begin position="342"/>
        <end position="363"/>
    </location>
</feature>
<feature type="transmembrane region" description="Helical" evidence="6">
    <location>
        <begin position="20"/>
        <end position="41"/>
    </location>
</feature>
<dbReference type="Pfam" id="PF02687">
    <property type="entry name" value="FtsX"/>
    <property type="match status" value="2"/>
</dbReference>
<feature type="transmembrane region" description="Helical" evidence="6">
    <location>
        <begin position="675"/>
        <end position="698"/>
    </location>
</feature>
<dbReference type="OrthoDB" id="5933722at2"/>
<feature type="transmembrane region" description="Helical" evidence="6">
    <location>
        <begin position="728"/>
        <end position="751"/>
    </location>
</feature>
<evidence type="ECO:0000259" key="7">
    <source>
        <dbReference type="Pfam" id="PF02687"/>
    </source>
</evidence>
<dbReference type="InterPro" id="IPR050250">
    <property type="entry name" value="Macrolide_Exporter_MacB"/>
</dbReference>
<feature type="domain" description="MacB-like periplasmic core" evidence="8">
    <location>
        <begin position="21"/>
        <end position="238"/>
    </location>
</feature>
<keyword evidence="3 6" id="KW-0812">Transmembrane</keyword>
<dbReference type="STRING" id="688867.SAMN05660236_5623"/>
<dbReference type="EMBL" id="FUZU01000005">
    <property type="protein sequence ID" value="SKC88556.1"/>
    <property type="molecule type" value="Genomic_DNA"/>
</dbReference>
<keyword evidence="5 6" id="KW-0472">Membrane</keyword>
<dbReference type="InterPro" id="IPR025857">
    <property type="entry name" value="MacB_PCD"/>
</dbReference>
<evidence type="ECO:0000313" key="10">
    <source>
        <dbReference type="Proteomes" id="UP000190961"/>
    </source>
</evidence>
<sequence>MLRNYLSIAIRNIRQSQLYAFINIFSLAIGLAACMVIYLFIKDERSFDSFHHKKETLYRLDEIQNFTGTNLQKVALSMPGMGPSMVADYPEVLNFTRFWSHGKKLFKKDEKQILVEQVFAVDSTFLDLFDFPLLAGDPSTALDEPQSILLSEETALKFFPSVEKAIGNMITIVDEEFKISGIIKEVPENSHLQFDALISITTFTRRDPEFNARWGSNFLNTYLLLQPATDIKALEAKFPEFLLRHTTNKDINKYYTLFLQPLEEVHLASMDIEHDYNNYRKFNGKYLDVFFIIGMFILLIAGVNFMNLTTARASHRWKEIGVRKSIGAKKLQLFSQFIFESVLLAVIALAVAFLFDLVCIPLLNNLIGRQLALTTLFDHPAQPMLLLGITLGLGILTGIYPSLYMTSFTLARILKGGSKGEGKSIFRSSLVVVQFGLALAMIVSTFIVLQQLYFMKNKDIGFSTDQIMLVDMNKEVNDKFETLKNELLANSNIVGVTAAGQRLGNNFHQWGFKVKADTGIVEITPSNVNVDYDYLKVYGIKLKEGRGFSKEHASDNGKAFIINESFAKELALKETVGASAGHSWYHNDSLGTIIGVAEDFNFNSLHYKINTLSMVVHPEWGYDEMSIKVNGQNVEASIGVVKNIWDKNITSYPFTYTFLDSHFANLYRSDEQMSAVVSIMAGLAILISCMGLFGLAAITTEKKTKEIGIRKVLGATETQITVLLSRNFTWLIAISFIVVSPITYWLLHAWLENFAYRININPLTFLLGGVLALTIALLTISYHTLRSARANPVKALRYE</sequence>
<gene>
    <name evidence="9" type="ORF">SAMN05660236_5623</name>
</gene>
<dbReference type="AlphaFoldDB" id="A0A1T5MK17"/>
<dbReference type="InterPro" id="IPR003838">
    <property type="entry name" value="ABC3_permease_C"/>
</dbReference>
<feature type="transmembrane region" description="Helical" evidence="6">
    <location>
        <begin position="286"/>
        <end position="306"/>
    </location>
</feature>
<name>A0A1T5MK17_9BACT</name>
<keyword evidence="4 6" id="KW-1133">Transmembrane helix</keyword>
<keyword evidence="10" id="KW-1185">Reference proteome</keyword>
<dbReference type="PROSITE" id="PS51257">
    <property type="entry name" value="PROKAR_LIPOPROTEIN"/>
    <property type="match status" value="1"/>
</dbReference>
<evidence type="ECO:0000256" key="4">
    <source>
        <dbReference type="ARBA" id="ARBA00022989"/>
    </source>
</evidence>
<evidence type="ECO:0000313" key="9">
    <source>
        <dbReference type="EMBL" id="SKC88556.1"/>
    </source>
</evidence>
<dbReference type="Pfam" id="PF12704">
    <property type="entry name" value="MacB_PCD"/>
    <property type="match status" value="1"/>
</dbReference>
<feature type="transmembrane region" description="Helical" evidence="6">
    <location>
        <begin position="425"/>
        <end position="449"/>
    </location>
</feature>
<evidence type="ECO:0000259" key="8">
    <source>
        <dbReference type="Pfam" id="PF12704"/>
    </source>
</evidence>
<evidence type="ECO:0000256" key="3">
    <source>
        <dbReference type="ARBA" id="ARBA00022692"/>
    </source>
</evidence>
<evidence type="ECO:0000256" key="1">
    <source>
        <dbReference type="ARBA" id="ARBA00004651"/>
    </source>
</evidence>
<feature type="transmembrane region" description="Helical" evidence="6">
    <location>
        <begin position="384"/>
        <end position="405"/>
    </location>
</feature>
<dbReference type="Proteomes" id="UP000190961">
    <property type="component" value="Unassembled WGS sequence"/>
</dbReference>
<accession>A0A1T5MK17</accession>
<protein>
    <submittedName>
        <fullName evidence="9">Putative ABC transport system permease protein</fullName>
    </submittedName>
</protein>
<keyword evidence="2" id="KW-1003">Cell membrane</keyword>